<dbReference type="EMBL" id="JAUJWW010000005">
    <property type="protein sequence ID" value="MDN7228214.1"/>
    <property type="molecule type" value="Genomic_DNA"/>
</dbReference>
<sequence length="93" mass="10993">MFTWNYFDWGEGIEQGLTAKGFPYYEVEIKGWNDDQEYTDLEKLIVIKVINTYSSVEVKMNFLHPDAKRNFTARKMAKETKKYLIDAIKSDLI</sequence>
<gene>
    <name evidence="1" type="ORF">QWY15_12985</name>
</gene>
<dbReference type="Proteomes" id="UP001172054">
    <property type="component" value="Unassembled WGS sequence"/>
</dbReference>
<keyword evidence="2" id="KW-1185">Reference proteome</keyword>
<protein>
    <recommendedName>
        <fullName evidence="3">Phage protein</fullName>
    </recommendedName>
</protein>
<accession>A0ABT8MTI9</accession>
<name>A0ABT8MTI9_9BACL</name>
<evidence type="ECO:0008006" key="3">
    <source>
        <dbReference type="Google" id="ProtNLM"/>
    </source>
</evidence>
<dbReference type="RefSeq" id="WP_301726680.1">
    <property type="nucleotide sequence ID" value="NZ_JAUJWW010000005.1"/>
</dbReference>
<proteinExistence type="predicted"/>
<organism evidence="1 2">
    <name type="scientific">Planococcus liqunii</name>
    <dbReference type="NCBI Taxonomy" id="3058394"/>
    <lineage>
        <taxon>Bacteria</taxon>
        <taxon>Bacillati</taxon>
        <taxon>Bacillota</taxon>
        <taxon>Bacilli</taxon>
        <taxon>Bacillales</taxon>
        <taxon>Caryophanaceae</taxon>
        <taxon>Planococcus</taxon>
    </lineage>
</organism>
<evidence type="ECO:0000313" key="1">
    <source>
        <dbReference type="EMBL" id="MDN7228214.1"/>
    </source>
</evidence>
<reference evidence="1 2" key="1">
    <citation type="submission" date="2023-06" db="EMBL/GenBank/DDBJ databases">
        <title>Novel species in genus Planococcus.</title>
        <authorList>
            <person name="Ning S."/>
        </authorList>
    </citation>
    <scope>NUCLEOTIDE SEQUENCE [LARGE SCALE GENOMIC DNA]</scope>
    <source>
        <strain evidence="1 2">N064</strain>
    </source>
</reference>
<comment type="caution">
    <text evidence="1">The sequence shown here is derived from an EMBL/GenBank/DDBJ whole genome shotgun (WGS) entry which is preliminary data.</text>
</comment>
<evidence type="ECO:0000313" key="2">
    <source>
        <dbReference type="Proteomes" id="UP001172054"/>
    </source>
</evidence>